<feature type="coiled-coil region" evidence="1">
    <location>
        <begin position="178"/>
        <end position="205"/>
    </location>
</feature>
<dbReference type="AlphaFoldDB" id="A0A3R6E0H3"/>
<dbReference type="InterPro" id="IPR047650">
    <property type="entry name" value="Transpos_IS110"/>
</dbReference>
<evidence type="ECO:0000313" key="11">
    <source>
        <dbReference type="Proteomes" id="UP000421283"/>
    </source>
</evidence>
<evidence type="ECO:0000313" key="5">
    <source>
        <dbReference type="EMBL" id="MQO92401.1"/>
    </source>
</evidence>
<gene>
    <name evidence="7" type="ORF">DW916_17370</name>
    <name evidence="6" type="ORF">DWV76_01220</name>
    <name evidence="5" type="ORF">F7D31_06930</name>
    <name evidence="4" type="ORF">F7D90_12200</name>
</gene>
<evidence type="ECO:0000313" key="9">
    <source>
        <dbReference type="Proteomes" id="UP000284990"/>
    </source>
</evidence>
<dbReference type="EMBL" id="QSAG01000001">
    <property type="protein sequence ID" value="RGW45168.1"/>
    <property type="molecule type" value="Genomic_DNA"/>
</dbReference>
<accession>A0A3R6E0H3</accession>
<dbReference type="EMBL" id="VZCR01000081">
    <property type="protein sequence ID" value="MQN32687.1"/>
    <property type="molecule type" value="Genomic_DNA"/>
</dbReference>
<feature type="domain" description="Transposase IS116/IS110/IS902 C-terminal" evidence="3">
    <location>
        <begin position="214"/>
        <end position="299"/>
    </location>
</feature>
<dbReference type="RefSeq" id="WP_118063236.1">
    <property type="nucleotide sequence ID" value="NZ_CATKVS010000008.1"/>
</dbReference>
<dbReference type="Proteomes" id="UP000284990">
    <property type="component" value="Unassembled WGS sequence"/>
</dbReference>
<evidence type="ECO:0000259" key="3">
    <source>
        <dbReference type="Pfam" id="PF02371"/>
    </source>
</evidence>
<dbReference type="Proteomes" id="UP000420707">
    <property type="component" value="Unassembled WGS sequence"/>
</dbReference>
<protein>
    <submittedName>
        <fullName evidence="6">IS110 family transposase</fullName>
    </submittedName>
</protein>
<keyword evidence="1" id="KW-0175">Coiled coil</keyword>
<evidence type="ECO:0000313" key="6">
    <source>
        <dbReference type="EMBL" id="RGW45168.1"/>
    </source>
</evidence>
<reference evidence="5" key="3">
    <citation type="submission" date="2022-12" db="EMBL/GenBank/DDBJ databases">
        <title>Distinct polysaccharide growth profiles of human intestinal Prevotella copri isolates.</title>
        <authorList>
            <person name="Fehlner-Peach H."/>
            <person name="Magnabosco C."/>
            <person name="Raghavan V."/>
            <person name="Scher J.U."/>
            <person name="Tett A."/>
            <person name="Cox L.M."/>
            <person name="Gottsegen C."/>
            <person name="Watters A."/>
            <person name="Wiltshire- Gordon J.D."/>
            <person name="Segata N."/>
            <person name="Bonneau R."/>
            <person name="Littman D.R."/>
        </authorList>
    </citation>
    <scope>NUCLEOTIDE SEQUENCE</scope>
    <source>
        <strain evidence="4">IAP146</strain>
        <strain evidence="10">iAP146</strain>
        <strain evidence="5">IAU3127</strain>
    </source>
</reference>
<evidence type="ECO:0000313" key="10">
    <source>
        <dbReference type="Proteomes" id="UP000420707"/>
    </source>
</evidence>
<dbReference type="Proteomes" id="UP000283785">
    <property type="component" value="Unassembled WGS sequence"/>
</dbReference>
<reference evidence="11" key="2">
    <citation type="submission" date="2019-09" db="EMBL/GenBank/DDBJ databases">
        <title>Distinct polysaccharide growth profiles of human intestinal Prevotella copri isolates.</title>
        <authorList>
            <person name="Fehlner-Peach H."/>
            <person name="Magnabosco C."/>
            <person name="Raghavan V."/>
            <person name="Scher J.U."/>
            <person name="Tett A."/>
            <person name="Cox L.M."/>
            <person name="Gottsegen C."/>
            <person name="Watters A."/>
            <person name="Wiltshire- Gordon J.D."/>
            <person name="Segata N."/>
            <person name="Bonneau R."/>
            <person name="Littman D.R."/>
        </authorList>
    </citation>
    <scope>NUCLEOTIDE SEQUENCE [LARGE SCALE GENOMIC DNA]</scope>
    <source>
        <strain evidence="11">iAU3127</strain>
    </source>
</reference>
<dbReference type="InterPro" id="IPR002525">
    <property type="entry name" value="Transp_IS110-like_N"/>
</dbReference>
<reference evidence="8 9" key="1">
    <citation type="submission" date="2018-08" db="EMBL/GenBank/DDBJ databases">
        <title>A genome reference for cultivated species of the human gut microbiota.</title>
        <authorList>
            <person name="Zou Y."/>
            <person name="Xue W."/>
            <person name="Luo G."/>
        </authorList>
    </citation>
    <scope>NUCLEOTIDE SEQUENCE [LARGE SCALE GENOMIC DNA]</scope>
    <source>
        <strain evidence="6 8">AF12-50</strain>
        <strain evidence="7 9">AM42-23AC</strain>
    </source>
</reference>
<evidence type="ECO:0000313" key="8">
    <source>
        <dbReference type="Proteomes" id="UP000283785"/>
    </source>
</evidence>
<dbReference type="PANTHER" id="PTHR33055">
    <property type="entry name" value="TRANSPOSASE FOR INSERTION SEQUENCE ELEMENT IS1111A"/>
    <property type="match status" value="1"/>
</dbReference>
<dbReference type="EMBL" id="QSFW01000090">
    <property type="protein sequence ID" value="RHA80964.1"/>
    <property type="molecule type" value="Genomic_DNA"/>
</dbReference>
<name>A0A3R6E0H3_9BACT</name>
<dbReference type="GO" id="GO:0004803">
    <property type="term" value="F:transposase activity"/>
    <property type="evidence" value="ECO:0007669"/>
    <property type="project" value="InterPro"/>
</dbReference>
<evidence type="ECO:0000313" key="7">
    <source>
        <dbReference type="EMBL" id="RHA80964.1"/>
    </source>
</evidence>
<dbReference type="GO" id="GO:0003677">
    <property type="term" value="F:DNA binding"/>
    <property type="evidence" value="ECO:0007669"/>
    <property type="project" value="InterPro"/>
</dbReference>
<dbReference type="Proteomes" id="UP000421283">
    <property type="component" value="Unassembled WGS sequence"/>
</dbReference>
<dbReference type="GO" id="GO:0006313">
    <property type="term" value="P:DNA transposition"/>
    <property type="evidence" value="ECO:0007669"/>
    <property type="project" value="InterPro"/>
</dbReference>
<proteinExistence type="predicted"/>
<evidence type="ECO:0000259" key="2">
    <source>
        <dbReference type="Pfam" id="PF01548"/>
    </source>
</evidence>
<dbReference type="Pfam" id="PF01548">
    <property type="entry name" value="DEDD_Tnp_IS110"/>
    <property type="match status" value="1"/>
</dbReference>
<dbReference type="EMBL" id="VZAP01000089">
    <property type="protein sequence ID" value="MQO92401.1"/>
    <property type="molecule type" value="Genomic_DNA"/>
</dbReference>
<organism evidence="6 8">
    <name type="scientific">Segatella copri</name>
    <dbReference type="NCBI Taxonomy" id="165179"/>
    <lineage>
        <taxon>Bacteria</taxon>
        <taxon>Pseudomonadati</taxon>
        <taxon>Bacteroidota</taxon>
        <taxon>Bacteroidia</taxon>
        <taxon>Bacteroidales</taxon>
        <taxon>Prevotellaceae</taxon>
        <taxon>Segatella</taxon>
    </lineage>
</organism>
<evidence type="ECO:0000256" key="1">
    <source>
        <dbReference type="SAM" id="Coils"/>
    </source>
</evidence>
<dbReference type="NCBIfam" id="NF033542">
    <property type="entry name" value="transpos_IS110"/>
    <property type="match status" value="1"/>
</dbReference>
<sequence length="341" mass="39577">MDKELYFGVDVSKKTLDLAYYDGETIDWKNAHIKVSNDDAGFKKIGSWVAKVGKDFDTFLFCMEYTGLYNQNFRLWLESKEYIYGMVEPRKMHRFEPDLDDDQRSLDRIKTDELDAFRIAIYCEQNHKKILRNPSKLPSPVYFKLKRLLAERKQNTKQSTLYKQQLHDICAYDTDLSVERKKLLLKNMQENQKAIDKEIDSYMNEDTSIRKNYNLLTSIPGIGRIIALETIVLTENFTAISNPRKYACYIGIAPFKKESGTSVRKKTGVSKKGFSEAKADLSIAVLSAIRNNPSIRDYWIRKRKEKCGGIVLNAVKFKLVLRMFAVIKRGTPYVETDAYKN</sequence>
<comment type="caution">
    <text evidence="6">The sequence shown here is derived from an EMBL/GenBank/DDBJ whole genome shotgun (WGS) entry which is preliminary data.</text>
</comment>
<dbReference type="Pfam" id="PF02371">
    <property type="entry name" value="Transposase_20"/>
    <property type="match status" value="1"/>
</dbReference>
<evidence type="ECO:0000313" key="4">
    <source>
        <dbReference type="EMBL" id="MQN32687.1"/>
    </source>
</evidence>
<dbReference type="InterPro" id="IPR003346">
    <property type="entry name" value="Transposase_20"/>
</dbReference>
<feature type="domain" description="Transposase IS110-like N-terminal" evidence="2">
    <location>
        <begin position="8"/>
        <end position="168"/>
    </location>
</feature>
<dbReference type="PANTHER" id="PTHR33055:SF3">
    <property type="entry name" value="PUTATIVE TRANSPOSASE FOR IS117-RELATED"/>
    <property type="match status" value="1"/>
</dbReference>